<evidence type="ECO:0000313" key="4">
    <source>
        <dbReference type="Proteomes" id="UP000431922"/>
    </source>
</evidence>
<accession>A0A845B400</accession>
<protein>
    <submittedName>
        <fullName evidence="3">Mannose-6-phosphate isomerase</fullName>
    </submittedName>
</protein>
<evidence type="ECO:0000313" key="3">
    <source>
        <dbReference type="EMBL" id="MXP44916.1"/>
    </source>
</evidence>
<keyword evidence="3" id="KW-0413">Isomerase</keyword>
<dbReference type="GO" id="GO:0046872">
    <property type="term" value="F:metal ion binding"/>
    <property type="evidence" value="ECO:0007669"/>
    <property type="project" value="UniProtKB-KW"/>
</dbReference>
<evidence type="ECO:0000256" key="1">
    <source>
        <dbReference type="ARBA" id="ARBA00022723"/>
    </source>
</evidence>
<dbReference type="InterPro" id="IPR051804">
    <property type="entry name" value="Carb_Metab_Reg_Kinase/Isom"/>
</dbReference>
<keyword evidence="2" id="KW-0862">Zinc</keyword>
<dbReference type="EMBL" id="WTYL01000002">
    <property type="protein sequence ID" value="MXP44916.1"/>
    <property type="molecule type" value="Genomic_DNA"/>
</dbReference>
<dbReference type="Proteomes" id="UP000431922">
    <property type="component" value="Unassembled WGS sequence"/>
</dbReference>
<reference evidence="3 4" key="1">
    <citation type="submission" date="2019-12" db="EMBL/GenBank/DDBJ databases">
        <title>Genomic-based taxomic classification of the family Erythrobacteraceae.</title>
        <authorList>
            <person name="Xu L."/>
        </authorList>
    </citation>
    <scope>NUCLEOTIDE SEQUENCE [LARGE SCALE GENOMIC DNA]</scope>
    <source>
        <strain evidence="3 4">KCTC 42453</strain>
    </source>
</reference>
<dbReference type="CDD" id="cd07010">
    <property type="entry name" value="cupin_PMI_type_I_N_bac"/>
    <property type="match status" value="1"/>
</dbReference>
<sequence>MDTLPVPFAAPAGQRIGEIWFEPPPQLDRLLVKYLFTSEKLSVQVHPSDAQAPAGASGKEECWLVIDAAPGARLAIGFEDEISRDEMRAAALDGSIEHLLQWHPARPGDFFYLPAGTVHAIGSGLSLVEIQQNCDITYRLFDYGRPRELHLDDAIAVASRGPHPAELRRSLEPGADAQLVDGPRFRLDRIAGPPSSATLARYSGPVLVVPLEGAVSLEGVRINPGECGWAADLDLVDFRDALTSLVAQPCG</sequence>
<name>A0A845B400_9SPHN</name>
<dbReference type="AlphaFoldDB" id="A0A845B400"/>
<dbReference type="SUPFAM" id="SSF51182">
    <property type="entry name" value="RmlC-like cupins"/>
    <property type="match status" value="1"/>
</dbReference>
<keyword evidence="1" id="KW-0479">Metal-binding</keyword>
<organism evidence="3 4">
    <name type="scientific">Allopontixanthobacter sediminis</name>
    <dbReference type="NCBI Taxonomy" id="1689985"/>
    <lineage>
        <taxon>Bacteria</taxon>
        <taxon>Pseudomonadati</taxon>
        <taxon>Pseudomonadota</taxon>
        <taxon>Alphaproteobacteria</taxon>
        <taxon>Sphingomonadales</taxon>
        <taxon>Erythrobacteraceae</taxon>
        <taxon>Allopontixanthobacter</taxon>
    </lineage>
</organism>
<dbReference type="GO" id="GO:0016853">
    <property type="term" value="F:isomerase activity"/>
    <property type="evidence" value="ECO:0007669"/>
    <property type="project" value="UniProtKB-KW"/>
</dbReference>
<proteinExistence type="predicted"/>
<dbReference type="PANTHER" id="PTHR42742">
    <property type="entry name" value="TRANSCRIPTIONAL REPRESSOR MPRA"/>
    <property type="match status" value="1"/>
</dbReference>
<dbReference type="OrthoDB" id="9808275at2"/>
<keyword evidence="4" id="KW-1185">Reference proteome</keyword>
<dbReference type="InterPro" id="IPR011051">
    <property type="entry name" value="RmlC_Cupin_sf"/>
</dbReference>
<gene>
    <name evidence="3" type="ORF">GRI65_10650</name>
</gene>
<evidence type="ECO:0000256" key="2">
    <source>
        <dbReference type="ARBA" id="ARBA00022833"/>
    </source>
</evidence>
<dbReference type="Gene3D" id="2.60.120.10">
    <property type="entry name" value="Jelly Rolls"/>
    <property type="match status" value="1"/>
</dbReference>
<dbReference type="InterPro" id="IPR014710">
    <property type="entry name" value="RmlC-like_jellyroll"/>
</dbReference>
<dbReference type="PANTHER" id="PTHR42742:SF3">
    <property type="entry name" value="FRUCTOKINASE"/>
    <property type="match status" value="1"/>
</dbReference>
<comment type="caution">
    <text evidence="3">The sequence shown here is derived from an EMBL/GenBank/DDBJ whole genome shotgun (WGS) entry which is preliminary data.</text>
</comment>